<gene>
    <name evidence="1" type="ORF">H7I91_23215</name>
</gene>
<dbReference type="AlphaFoldDB" id="A0AAW5SB49"/>
<proteinExistence type="predicted"/>
<evidence type="ECO:0000313" key="1">
    <source>
        <dbReference type="EMBL" id="MCV6992146.1"/>
    </source>
</evidence>
<comment type="caution">
    <text evidence="1">The sequence shown here is derived from an EMBL/GenBank/DDBJ whole genome shotgun (WGS) entry which is preliminary data.</text>
</comment>
<dbReference type="Proteomes" id="UP001207588">
    <property type="component" value="Unassembled WGS sequence"/>
</dbReference>
<dbReference type="EMBL" id="JACKTG010000082">
    <property type="protein sequence ID" value="MCV6992146.1"/>
    <property type="molecule type" value="Genomic_DNA"/>
</dbReference>
<name>A0AAW5SB49_MYCBC</name>
<evidence type="ECO:0000313" key="2">
    <source>
        <dbReference type="Proteomes" id="UP001207588"/>
    </source>
</evidence>
<organism evidence="1 2">
    <name type="scientific">Mycobacterium bouchedurhonense</name>
    <dbReference type="NCBI Taxonomy" id="701041"/>
    <lineage>
        <taxon>Bacteria</taxon>
        <taxon>Bacillati</taxon>
        <taxon>Actinomycetota</taxon>
        <taxon>Actinomycetes</taxon>
        <taxon>Mycobacteriales</taxon>
        <taxon>Mycobacteriaceae</taxon>
        <taxon>Mycobacterium</taxon>
        <taxon>Mycobacterium avium complex (MAC)</taxon>
    </lineage>
</organism>
<reference evidence="1" key="1">
    <citation type="submission" date="2020-07" db="EMBL/GenBank/DDBJ databases">
        <authorList>
            <person name="Pettersson B.M.F."/>
            <person name="Behra P.R.K."/>
            <person name="Ramesh M."/>
            <person name="Das S."/>
            <person name="Dasgupta S."/>
            <person name="Kirsebom L.A."/>
        </authorList>
    </citation>
    <scope>NUCLEOTIDE SEQUENCE</scope>
    <source>
        <strain evidence="1">DSM 45439</strain>
    </source>
</reference>
<feature type="non-terminal residue" evidence="1">
    <location>
        <position position="1"/>
    </location>
</feature>
<protein>
    <submittedName>
        <fullName evidence="1">Transposase</fullName>
    </submittedName>
</protein>
<sequence>GHFATDITHAAELRDQHTKTAALIELRRQQYRQRTGRELTDDNVWIRERLRELNSLQAILERLAADAGTPESAISGAGTFRRLPLHVIATRGAHDSALRKADPRADA</sequence>
<accession>A0AAW5SB49</accession>
<reference evidence="1" key="2">
    <citation type="journal article" date="2022" name="BMC Genomics">
        <title>Comparative genome analysis of mycobacteria focusing on tRNA and non-coding RNA.</title>
        <authorList>
            <person name="Behra P.R.K."/>
            <person name="Pettersson B.M.F."/>
            <person name="Ramesh M."/>
            <person name="Das S."/>
            <person name="Dasgupta S."/>
            <person name="Kirsebom L.A."/>
        </authorList>
    </citation>
    <scope>NUCLEOTIDE SEQUENCE</scope>
    <source>
        <strain evidence="1">DSM 45439</strain>
    </source>
</reference>